<dbReference type="EMBL" id="JACHJO010000012">
    <property type="protein sequence ID" value="MBB6121852.1"/>
    <property type="molecule type" value="Genomic_DNA"/>
</dbReference>
<gene>
    <name evidence="4" type="ORF">FHS13_003831</name>
</gene>
<protein>
    <submittedName>
        <fullName evidence="4">D-alanyl-D-alanine carboxypeptidase/D-alanyl-D-alanine-endopeptidase (Penicillin-binding protein 4)</fullName>
        <ecNumber evidence="4">3.4.16.4</ecNumber>
        <ecNumber evidence="4">3.4.21.-</ecNumber>
    </submittedName>
</protein>
<dbReference type="NCBIfam" id="TIGR00666">
    <property type="entry name" value="PBP4"/>
    <property type="match status" value="1"/>
</dbReference>
<dbReference type="InterPro" id="IPR012338">
    <property type="entry name" value="Beta-lactam/transpept-like"/>
</dbReference>
<sequence length="526" mass="54358">MRNAAPGFSSGRRRGALRAAAAAAVLPLALISAPASAHEAAEELRADLDEILSDPSLAVSGVVVLDPGTGERLYERDAAESLLPASNMKLFTSAAALEVLGPDHTFSTQVVAGERRGYRGAVDSLYLVGGGDPTLTADDIDALAEEVADAGVRLVRGDVYADDTWFDGERLVDDWWPEDEPYAYSAQISALTVAHGERYDTGVTEVVVSPGTRGEAPRVDLGAAAGYAELDNRAVTGAPGSANTLRVDRPAGANTVVVGGSIPEGASPVTALRTVEEPALLAGHLFEQALERHGVTVEGDVEAGAVPGRGRTEVLGSHTSPELSEIFVPFLKLSNNGHAEMLIKSIGRETAGEGTWEAGLTGVEEALTGLGVDTSGMVFHDGSGLSRTDRTTADAVTGLLAEARDEDWYPVFREALPVAGEADQFTGGTLRFRMGGTAAQGAVRAKTGTMSGVSALSGYVSGPDGELVFSVLNNGHTGPAPTGVQDAVAIRLAEYLGNTASQGVSPLSARAPQPGGELECSWELTC</sequence>
<comment type="similarity">
    <text evidence="1">Belongs to the peptidase S13 family.</text>
</comment>
<dbReference type="EC" id="3.4.16.4" evidence="4"/>
<keyword evidence="4" id="KW-0121">Carboxypeptidase</keyword>
<evidence type="ECO:0000256" key="3">
    <source>
        <dbReference type="SAM" id="SignalP"/>
    </source>
</evidence>
<dbReference type="InterPro" id="IPR000667">
    <property type="entry name" value="Peptidase_S13"/>
</dbReference>
<dbReference type="PRINTS" id="PR00922">
    <property type="entry name" value="DADACBPTASE3"/>
</dbReference>
<dbReference type="RefSeq" id="WP_184293298.1">
    <property type="nucleotide sequence ID" value="NZ_JACHJO010000012.1"/>
</dbReference>
<dbReference type="GO" id="GO:0006508">
    <property type="term" value="P:proteolysis"/>
    <property type="evidence" value="ECO:0007669"/>
    <property type="project" value="InterPro"/>
</dbReference>
<name>A0A841IUJ6_9ACTN</name>
<dbReference type="GO" id="GO:0009002">
    <property type="term" value="F:serine-type D-Ala-D-Ala carboxypeptidase activity"/>
    <property type="evidence" value="ECO:0007669"/>
    <property type="project" value="UniProtKB-EC"/>
</dbReference>
<keyword evidence="3" id="KW-0732">Signal</keyword>
<dbReference type="PANTHER" id="PTHR30023">
    <property type="entry name" value="D-ALANYL-D-ALANINE CARBOXYPEPTIDASE"/>
    <property type="match status" value="1"/>
</dbReference>
<evidence type="ECO:0000313" key="4">
    <source>
        <dbReference type="EMBL" id="MBB6121852.1"/>
    </source>
</evidence>
<dbReference type="SUPFAM" id="SSF56601">
    <property type="entry name" value="beta-lactamase/transpeptidase-like"/>
    <property type="match status" value="1"/>
</dbReference>
<dbReference type="Gene3D" id="3.50.80.20">
    <property type="entry name" value="D-Ala-D-Ala carboxypeptidase C, peptidase S13"/>
    <property type="match status" value="1"/>
</dbReference>
<keyword evidence="5" id="KW-1185">Reference proteome</keyword>
<dbReference type="AlphaFoldDB" id="A0A841IUJ6"/>
<keyword evidence="4" id="KW-0645">Protease</keyword>
<dbReference type="Proteomes" id="UP000536604">
    <property type="component" value="Unassembled WGS sequence"/>
</dbReference>
<dbReference type="Gene3D" id="3.40.710.10">
    <property type="entry name" value="DD-peptidase/beta-lactamase superfamily"/>
    <property type="match status" value="2"/>
</dbReference>
<feature type="signal peptide" evidence="3">
    <location>
        <begin position="1"/>
        <end position="37"/>
    </location>
</feature>
<accession>A0A841IUJ6</accession>
<evidence type="ECO:0000256" key="2">
    <source>
        <dbReference type="ARBA" id="ARBA00022801"/>
    </source>
</evidence>
<feature type="chain" id="PRO_5039285295" evidence="3">
    <location>
        <begin position="38"/>
        <end position="526"/>
    </location>
</feature>
<reference evidence="4 5" key="1">
    <citation type="submission" date="2020-08" db="EMBL/GenBank/DDBJ databases">
        <title>Genomic Encyclopedia of Type Strains, Phase III (KMG-III): the genomes of soil and plant-associated and newly described type strains.</title>
        <authorList>
            <person name="Whitman W."/>
        </authorList>
    </citation>
    <scope>NUCLEOTIDE SEQUENCE [LARGE SCALE GENOMIC DNA]</scope>
    <source>
        <strain evidence="4 5">CECT 8712</strain>
    </source>
</reference>
<evidence type="ECO:0000313" key="5">
    <source>
        <dbReference type="Proteomes" id="UP000536604"/>
    </source>
</evidence>
<evidence type="ECO:0000256" key="1">
    <source>
        <dbReference type="ARBA" id="ARBA00006096"/>
    </source>
</evidence>
<comment type="caution">
    <text evidence="4">The sequence shown here is derived from an EMBL/GenBank/DDBJ whole genome shotgun (WGS) entry which is preliminary data.</text>
</comment>
<keyword evidence="2 4" id="KW-0378">Hydrolase</keyword>
<dbReference type="EC" id="3.4.21.-" evidence="4"/>
<proteinExistence type="inferred from homology"/>
<organism evidence="4 5">
    <name type="scientific">Nocardiopsis algeriensis</name>
    <dbReference type="NCBI Taxonomy" id="1478215"/>
    <lineage>
        <taxon>Bacteria</taxon>
        <taxon>Bacillati</taxon>
        <taxon>Actinomycetota</taxon>
        <taxon>Actinomycetes</taxon>
        <taxon>Streptosporangiales</taxon>
        <taxon>Nocardiopsidaceae</taxon>
        <taxon>Nocardiopsis</taxon>
    </lineage>
</organism>
<dbReference type="Pfam" id="PF02113">
    <property type="entry name" value="Peptidase_S13"/>
    <property type="match status" value="1"/>
</dbReference>
<dbReference type="GO" id="GO:0000270">
    <property type="term" value="P:peptidoglycan metabolic process"/>
    <property type="evidence" value="ECO:0007669"/>
    <property type="project" value="TreeGrafter"/>
</dbReference>
<dbReference type="PANTHER" id="PTHR30023:SF0">
    <property type="entry name" value="PENICILLIN-SENSITIVE CARBOXYPEPTIDASE A"/>
    <property type="match status" value="1"/>
</dbReference>